<feature type="binding site" evidence="9">
    <location>
        <position position="309"/>
    </location>
    <ligand>
        <name>Zn(2+)</name>
        <dbReference type="ChEBI" id="CHEBI:29105"/>
        <label>1</label>
    </ligand>
</feature>
<feature type="region of interest" description="Disordered" evidence="12">
    <location>
        <begin position="158"/>
        <end position="205"/>
    </location>
</feature>
<dbReference type="InParanoid" id="A0A162V335"/>
<dbReference type="EMBL" id="KV440972">
    <property type="protein sequence ID" value="OAD79613.1"/>
    <property type="molecule type" value="Genomic_DNA"/>
</dbReference>
<comment type="similarity">
    <text evidence="2 11">Belongs to the ING family.</text>
</comment>
<dbReference type="InterPro" id="IPR024610">
    <property type="entry name" value="ING_N_histone-binding"/>
</dbReference>
<dbReference type="SUPFAM" id="SSF57903">
    <property type="entry name" value="FYVE/PHD zinc finger"/>
    <property type="match status" value="1"/>
</dbReference>
<evidence type="ECO:0000256" key="6">
    <source>
        <dbReference type="ARBA" id="ARBA00022853"/>
    </source>
</evidence>
<keyword evidence="16" id="KW-1185">Reference proteome</keyword>
<feature type="chain" id="PRO_5007840508" description="Chromatin modification-related protein" evidence="13">
    <location>
        <begin position="19"/>
        <end position="363"/>
    </location>
</feature>
<evidence type="ECO:0000256" key="7">
    <source>
        <dbReference type="ARBA" id="ARBA00023242"/>
    </source>
</evidence>
<dbReference type="GeneID" id="28995583"/>
<keyword evidence="5 9" id="KW-0862">Zinc</keyword>
<dbReference type="InterPro" id="IPR013083">
    <property type="entry name" value="Znf_RING/FYVE/PHD"/>
</dbReference>
<feature type="site" description="Histone H3K4me3 binding" evidence="8">
    <location>
        <position position="331"/>
    </location>
</feature>
<keyword evidence="7 11" id="KW-0539">Nucleus</keyword>
<proteinExistence type="inferred from homology"/>
<dbReference type="Gene3D" id="3.30.40.10">
    <property type="entry name" value="Zinc/RING finger domain, C3HC4 (zinc finger)"/>
    <property type="match status" value="1"/>
</dbReference>
<dbReference type="InterPro" id="IPR019786">
    <property type="entry name" value="Zinc_finger_PHD-type_CS"/>
</dbReference>
<feature type="binding site" evidence="9">
    <location>
        <position position="327"/>
    </location>
    <ligand>
        <name>Zn(2+)</name>
        <dbReference type="ChEBI" id="CHEBI:29105"/>
        <label>2</label>
    </ligand>
</feature>
<evidence type="ECO:0000259" key="14">
    <source>
        <dbReference type="PROSITE" id="PS50016"/>
    </source>
</evidence>
<dbReference type="Proteomes" id="UP000077315">
    <property type="component" value="Unassembled WGS sequence"/>
</dbReference>
<dbReference type="PANTHER" id="PTHR10333">
    <property type="entry name" value="INHIBITOR OF GROWTH PROTEIN"/>
    <property type="match status" value="1"/>
</dbReference>
<dbReference type="STRING" id="763407.A0A162V335"/>
<accession>A0A162V335</accession>
<dbReference type="VEuPathDB" id="FungiDB:PHYBLDRAFT_162672"/>
<evidence type="ECO:0000256" key="11">
    <source>
        <dbReference type="RuleBase" id="RU361213"/>
    </source>
</evidence>
<protein>
    <recommendedName>
        <fullName evidence="11">Chromatin modification-related protein</fullName>
    </recommendedName>
</protein>
<evidence type="ECO:0000256" key="10">
    <source>
        <dbReference type="PROSITE-ProRule" id="PRU00146"/>
    </source>
</evidence>
<feature type="site" description="Histone H3K4me3 binding" evidence="8">
    <location>
        <position position="323"/>
    </location>
</feature>
<dbReference type="PANTHER" id="PTHR10333:SF42">
    <property type="entry name" value="INHIBITOR OF GROWTH PROTEIN 5"/>
    <property type="match status" value="1"/>
</dbReference>
<feature type="binding site" evidence="9">
    <location>
        <position position="336"/>
    </location>
    <ligand>
        <name>Zn(2+)</name>
        <dbReference type="ChEBI" id="CHEBI:29105"/>
        <label>1</label>
    </ligand>
</feature>
<dbReference type="Gene3D" id="6.10.140.1740">
    <property type="match status" value="1"/>
</dbReference>
<evidence type="ECO:0000256" key="3">
    <source>
        <dbReference type="ARBA" id="ARBA00022723"/>
    </source>
</evidence>
<keyword evidence="4 10" id="KW-0863">Zinc-finger</keyword>
<dbReference type="GO" id="GO:0005634">
    <property type="term" value="C:nucleus"/>
    <property type="evidence" value="ECO:0007669"/>
    <property type="project" value="UniProtKB-SubCell"/>
</dbReference>
<dbReference type="GO" id="GO:0006325">
    <property type="term" value="P:chromatin organization"/>
    <property type="evidence" value="ECO:0007669"/>
    <property type="project" value="UniProtKB-KW"/>
</dbReference>
<dbReference type="CDD" id="cd15505">
    <property type="entry name" value="PHD_ING"/>
    <property type="match status" value="1"/>
</dbReference>
<feature type="binding site" evidence="9">
    <location>
        <position position="349"/>
    </location>
    <ligand>
        <name>Zn(2+)</name>
        <dbReference type="ChEBI" id="CHEBI:29105"/>
        <label>2</label>
    </ligand>
</feature>
<dbReference type="FunFam" id="3.30.40.10:FF:000021">
    <property type="entry name" value="Inhibitor of growth 2b"/>
    <property type="match status" value="1"/>
</dbReference>
<evidence type="ECO:0000256" key="12">
    <source>
        <dbReference type="SAM" id="MobiDB-lite"/>
    </source>
</evidence>
<gene>
    <name evidence="15" type="ORF">PHYBLDRAFT_162672</name>
</gene>
<dbReference type="GO" id="GO:0008270">
    <property type="term" value="F:zinc ion binding"/>
    <property type="evidence" value="ECO:0007669"/>
    <property type="project" value="UniProtKB-KW"/>
</dbReference>
<dbReference type="InterPro" id="IPR028651">
    <property type="entry name" value="ING_fam"/>
</dbReference>
<keyword evidence="6 11" id="KW-0156">Chromatin regulator</keyword>
<organism evidence="15 16">
    <name type="scientific">Phycomyces blakesleeanus (strain ATCC 8743b / DSM 1359 / FGSC 10004 / NBRC 33097 / NRRL 1555)</name>
    <dbReference type="NCBI Taxonomy" id="763407"/>
    <lineage>
        <taxon>Eukaryota</taxon>
        <taxon>Fungi</taxon>
        <taxon>Fungi incertae sedis</taxon>
        <taxon>Mucoromycota</taxon>
        <taxon>Mucoromycotina</taxon>
        <taxon>Mucoromycetes</taxon>
        <taxon>Mucorales</taxon>
        <taxon>Phycomycetaceae</taxon>
        <taxon>Phycomyces</taxon>
    </lineage>
</organism>
<feature type="compositionally biased region" description="Polar residues" evidence="12">
    <location>
        <begin position="169"/>
        <end position="182"/>
    </location>
</feature>
<dbReference type="AlphaFoldDB" id="A0A162V335"/>
<evidence type="ECO:0000313" key="16">
    <source>
        <dbReference type="Proteomes" id="UP000077315"/>
    </source>
</evidence>
<feature type="binding site" evidence="9">
    <location>
        <position position="333"/>
    </location>
    <ligand>
        <name>Zn(2+)</name>
        <dbReference type="ChEBI" id="CHEBI:29105"/>
        <label>1</label>
    </ligand>
</feature>
<evidence type="ECO:0000256" key="9">
    <source>
        <dbReference type="PIRSR" id="PIRSR628651-51"/>
    </source>
</evidence>
<sequence>MIVLMIMIIEGCFFFCYTVSVRQKSTTSPDERDIPATEFPVLCFNQAMPTSEETAVYLNDYTDTTEVLPLELQRNFTLIRQLDEGAQDLMEKVAEKSLRLAEAKTVLLPEERQEQLVVIGRLLNEALKKGEEKFALAKSIYDTVDRHCTRLDNDLQKFENGKYGGSGRSIEQQTPTRAQTEEISIEPEKGKRRKRTEKKNEEQEVNMSKLISMMNYDDTYNGGGGSGVEYEDNYESNLQGTNYYSRKKGKEREKTKDCGEGSRTSSRATGELSFYRRCKKSCRSIFYCDFDSVISMSHLPIDPNEPLYCYCQQVSFGEMVACDNEECDIEWFHIECVGLKVPPKGKWYCKNCGSDTKKPRRLL</sequence>
<evidence type="ECO:0000256" key="4">
    <source>
        <dbReference type="ARBA" id="ARBA00022771"/>
    </source>
</evidence>
<dbReference type="RefSeq" id="XP_018297653.1">
    <property type="nucleotide sequence ID" value="XM_018434677.1"/>
</dbReference>
<reference evidence="16" key="1">
    <citation type="submission" date="2015-06" db="EMBL/GenBank/DDBJ databases">
        <title>Expansion of signal transduction pathways in fungi by whole-genome duplication.</title>
        <authorList>
            <consortium name="DOE Joint Genome Institute"/>
            <person name="Corrochano L.M."/>
            <person name="Kuo A."/>
            <person name="Marcet-Houben M."/>
            <person name="Polaino S."/>
            <person name="Salamov A."/>
            <person name="Villalobos J.M."/>
            <person name="Alvarez M.I."/>
            <person name="Avalos J."/>
            <person name="Benito E.P."/>
            <person name="Benoit I."/>
            <person name="Burger G."/>
            <person name="Camino L.P."/>
            <person name="Canovas D."/>
            <person name="Cerda-Olmedo E."/>
            <person name="Cheng J.-F."/>
            <person name="Dominguez A."/>
            <person name="Elias M."/>
            <person name="Eslava A.P."/>
            <person name="Glaser F."/>
            <person name="Grimwood J."/>
            <person name="Gutierrez G."/>
            <person name="Heitman J."/>
            <person name="Henrissat B."/>
            <person name="Iturriaga E.A."/>
            <person name="Lang B.F."/>
            <person name="Lavin J.L."/>
            <person name="Lee S."/>
            <person name="Li W."/>
            <person name="Lindquist E."/>
            <person name="Lopez-Garcia S."/>
            <person name="Luque E.M."/>
            <person name="Marcos A.T."/>
            <person name="Martin J."/>
            <person name="McCluskey K."/>
            <person name="Medina H.R."/>
            <person name="Miralles-Duran A."/>
            <person name="Miyazaki A."/>
            <person name="Munoz-Torres E."/>
            <person name="Oguiza J.A."/>
            <person name="Ohm R."/>
            <person name="Olmedo M."/>
            <person name="Orejas M."/>
            <person name="Ortiz-Castellanos L."/>
            <person name="Pisabarro A.G."/>
            <person name="Rodriguez-Romero J."/>
            <person name="Ruiz-Herrera J."/>
            <person name="Ruiz-Vazquez R."/>
            <person name="Sanz C."/>
            <person name="Schackwitz W."/>
            <person name="Schmutz J."/>
            <person name="Shahriari M."/>
            <person name="Shelest E."/>
            <person name="Silva-Franco F."/>
            <person name="Soanes D."/>
            <person name="Syed K."/>
            <person name="Tagua V.G."/>
            <person name="Talbot N.J."/>
            <person name="Thon M."/>
            <person name="De vries R.P."/>
            <person name="Wiebenga A."/>
            <person name="Yadav J.S."/>
            <person name="Braun E.L."/>
            <person name="Baker S."/>
            <person name="Garre V."/>
            <person name="Horwitz B."/>
            <person name="Torres-Martinez S."/>
            <person name="Idnurm A."/>
            <person name="Herrera-Estrella A."/>
            <person name="Gabaldon T."/>
            <person name="Grigoriev I.V."/>
        </authorList>
    </citation>
    <scope>NUCLEOTIDE SEQUENCE [LARGE SCALE GENOMIC DNA]</scope>
    <source>
        <strain evidence="16">NRRL 1555(-)</strain>
    </source>
</reference>
<evidence type="ECO:0000256" key="1">
    <source>
        <dbReference type="ARBA" id="ARBA00004123"/>
    </source>
</evidence>
<comment type="subcellular location">
    <subcellularLocation>
        <location evidence="1 11">Nucleus</location>
    </subcellularLocation>
</comment>
<dbReference type="InterPro" id="IPR001965">
    <property type="entry name" value="Znf_PHD"/>
</dbReference>
<evidence type="ECO:0000256" key="2">
    <source>
        <dbReference type="ARBA" id="ARBA00010210"/>
    </source>
</evidence>
<feature type="signal peptide" evidence="13">
    <location>
        <begin position="1"/>
        <end position="18"/>
    </location>
</feature>
<comment type="function">
    <text evidence="11">Component of an histone acetyltransferase complex.</text>
</comment>
<keyword evidence="3 9" id="KW-0479">Metal-binding</keyword>
<name>A0A162V335_PHYB8</name>
<dbReference type="SMART" id="SM00249">
    <property type="entry name" value="PHD"/>
    <property type="match status" value="1"/>
</dbReference>
<feature type="binding site" evidence="9">
    <location>
        <position position="322"/>
    </location>
    <ligand>
        <name>Zn(2+)</name>
        <dbReference type="ChEBI" id="CHEBI:29105"/>
        <label>2</label>
    </ligand>
</feature>
<feature type="binding site" evidence="9">
    <location>
        <position position="352"/>
    </location>
    <ligand>
        <name>Zn(2+)</name>
        <dbReference type="ChEBI" id="CHEBI:29105"/>
        <label>2</label>
    </ligand>
</feature>
<dbReference type="OrthoDB" id="5411773at2759"/>
<feature type="site" description="Histone H3K4me3 binding" evidence="8">
    <location>
        <position position="319"/>
    </location>
</feature>
<dbReference type="CDD" id="cd16859">
    <property type="entry name" value="ING_ING4_5"/>
    <property type="match status" value="1"/>
</dbReference>
<evidence type="ECO:0000256" key="13">
    <source>
        <dbReference type="SAM" id="SignalP"/>
    </source>
</evidence>
<dbReference type="PROSITE" id="PS01359">
    <property type="entry name" value="ZF_PHD_1"/>
    <property type="match status" value="1"/>
</dbReference>
<evidence type="ECO:0000313" key="15">
    <source>
        <dbReference type="EMBL" id="OAD79613.1"/>
    </source>
</evidence>
<feature type="domain" description="PHD-type" evidence="14">
    <location>
        <begin position="306"/>
        <end position="355"/>
    </location>
</feature>
<comment type="domain">
    <text evidence="11">The PHD-type zinc finger mediates the binding to H3K4me3.</text>
</comment>
<comment type="subunit">
    <text evidence="11">Component of an histone acetyltransferase complex. Interacts with H3K4me3 and to a lesser extent with H3K4me2.</text>
</comment>
<dbReference type="Pfam" id="PF12998">
    <property type="entry name" value="ING"/>
    <property type="match status" value="1"/>
</dbReference>
<feature type="site" description="Histone H3K4me3 binding" evidence="8">
    <location>
        <position position="308"/>
    </location>
</feature>
<dbReference type="FunCoup" id="A0A162V335">
    <property type="interactions" value="132"/>
</dbReference>
<dbReference type="InterPro" id="IPR011011">
    <property type="entry name" value="Znf_FYVE_PHD"/>
</dbReference>
<dbReference type="InterPro" id="IPR019787">
    <property type="entry name" value="Znf_PHD-finger"/>
</dbReference>
<evidence type="ECO:0000256" key="8">
    <source>
        <dbReference type="PIRSR" id="PIRSR628651-50"/>
    </source>
</evidence>
<feature type="binding site" evidence="9">
    <location>
        <position position="311"/>
    </location>
    <ligand>
        <name>Zn(2+)</name>
        <dbReference type="ChEBI" id="CHEBI:29105"/>
        <label>1</label>
    </ligand>
</feature>
<evidence type="ECO:0000256" key="5">
    <source>
        <dbReference type="ARBA" id="ARBA00022833"/>
    </source>
</evidence>
<keyword evidence="13" id="KW-0732">Signal</keyword>
<dbReference type="PROSITE" id="PS50016">
    <property type="entry name" value="ZF_PHD_2"/>
    <property type="match status" value="1"/>
</dbReference>
<dbReference type="SMART" id="SM01408">
    <property type="entry name" value="ING"/>
    <property type="match status" value="1"/>
</dbReference>